<dbReference type="GO" id="GO:0005886">
    <property type="term" value="C:plasma membrane"/>
    <property type="evidence" value="ECO:0007669"/>
    <property type="project" value="UniProtKB-SubCell"/>
</dbReference>
<keyword evidence="4" id="KW-1003">Cell membrane</keyword>
<keyword evidence="6 8" id="KW-1133">Transmembrane helix</keyword>
<dbReference type="GO" id="GO:0071978">
    <property type="term" value="P:bacterial-type flagellum-dependent swarming motility"/>
    <property type="evidence" value="ECO:0007669"/>
    <property type="project" value="InterPro"/>
</dbReference>
<protein>
    <submittedName>
        <fullName evidence="10">Flagellar motor protein MotP</fullName>
    </submittedName>
</protein>
<keyword evidence="10" id="KW-0966">Cell projection</keyword>
<keyword evidence="3" id="KW-0813">Transport</keyword>
<feature type="domain" description="MotA/TolQ/ExbB proton channel" evidence="9">
    <location>
        <begin position="121"/>
        <end position="236"/>
    </location>
</feature>
<evidence type="ECO:0000313" key="10">
    <source>
        <dbReference type="EMBL" id="PEQ84875.1"/>
    </source>
</evidence>
<evidence type="ECO:0000259" key="9">
    <source>
        <dbReference type="Pfam" id="PF01618"/>
    </source>
</evidence>
<evidence type="ECO:0000256" key="4">
    <source>
        <dbReference type="ARBA" id="ARBA00022475"/>
    </source>
</evidence>
<dbReference type="EMBL" id="NTXW01000037">
    <property type="protein sequence ID" value="PEQ84875.1"/>
    <property type="molecule type" value="Genomic_DNA"/>
</dbReference>
<dbReference type="PANTHER" id="PTHR30433">
    <property type="entry name" value="CHEMOTAXIS PROTEIN MOTA"/>
    <property type="match status" value="1"/>
</dbReference>
<proteinExistence type="inferred from homology"/>
<dbReference type="NCBIfam" id="NF005237">
    <property type="entry name" value="PRK06743.1"/>
    <property type="match status" value="1"/>
</dbReference>
<dbReference type="InterPro" id="IPR000540">
    <property type="entry name" value="Flag_MotA_CS"/>
</dbReference>
<evidence type="ECO:0000256" key="2">
    <source>
        <dbReference type="ARBA" id="ARBA00008038"/>
    </source>
</evidence>
<keyword evidence="5 8" id="KW-0812">Transmembrane</keyword>
<dbReference type="PROSITE" id="PS01307">
    <property type="entry name" value="MOTA"/>
    <property type="match status" value="1"/>
</dbReference>
<accession>A0A9X6UJQ6</accession>
<feature type="transmembrane region" description="Helical" evidence="8">
    <location>
        <begin position="53"/>
        <end position="73"/>
    </location>
</feature>
<evidence type="ECO:0000313" key="11">
    <source>
        <dbReference type="Proteomes" id="UP000219869"/>
    </source>
</evidence>
<dbReference type="RefSeq" id="WP_097960339.1">
    <property type="nucleotide sequence ID" value="NZ_NTXW01000037.1"/>
</dbReference>
<dbReference type="Pfam" id="PF01618">
    <property type="entry name" value="MotA_ExbB"/>
    <property type="match status" value="1"/>
</dbReference>
<dbReference type="AlphaFoldDB" id="A0A9X6UJQ6"/>
<dbReference type="Proteomes" id="UP000219869">
    <property type="component" value="Unassembled WGS sequence"/>
</dbReference>
<keyword evidence="7 8" id="KW-0472">Membrane</keyword>
<dbReference type="PANTHER" id="PTHR30433:SF2">
    <property type="entry name" value="MOTILITY PROTEIN A"/>
    <property type="match status" value="1"/>
</dbReference>
<feature type="transmembrane region" description="Helical" evidence="8">
    <location>
        <begin position="201"/>
        <end position="221"/>
    </location>
</feature>
<feature type="transmembrane region" description="Helical" evidence="8">
    <location>
        <begin position="20"/>
        <end position="41"/>
    </location>
</feature>
<comment type="subcellular location">
    <subcellularLocation>
        <location evidence="1">Cell membrane</location>
        <topology evidence="1">Multi-pass membrane protein</topology>
    </subcellularLocation>
</comment>
<comment type="similarity">
    <text evidence="2">Belongs to the MotA family.</text>
</comment>
<keyword evidence="10" id="KW-0969">Cilium</keyword>
<sequence>MGEKNQVLARPQRRKRKFDISSPVGIIVGFIIVIAAIMLGGGGIKAFKNFLDISSILIVIGGTTATIVVAYRFGEIKKYTKSIFTVLHRREEDLEQLTDLFVDFSKKSKKNGLLSLEVDGEQVDNPFIQKGIRLMLSGYDEDELKEVLLKDIETEVYELRKGAALLDKIGDFAPAWGMIGTLIGLIIMLQNLQDTSQIGTGMAVAMLTTLYGSVLANMIAIPLSEKVYRGIEDLYTEKKFVIEAISELYRGQIPSKLKLKLDTYVYETKVTKVKKVKKVKGAA</sequence>
<evidence type="ECO:0000256" key="3">
    <source>
        <dbReference type="ARBA" id="ARBA00022448"/>
    </source>
</evidence>
<dbReference type="InterPro" id="IPR002898">
    <property type="entry name" value="MotA_ExbB_proton_chnl"/>
</dbReference>
<dbReference type="GO" id="GO:0006935">
    <property type="term" value="P:chemotaxis"/>
    <property type="evidence" value="ECO:0007669"/>
    <property type="project" value="InterPro"/>
</dbReference>
<evidence type="ECO:0000256" key="5">
    <source>
        <dbReference type="ARBA" id="ARBA00022692"/>
    </source>
</evidence>
<comment type="caution">
    <text evidence="10">The sequence shown here is derived from an EMBL/GenBank/DDBJ whole genome shotgun (WGS) entry which is preliminary data.</text>
</comment>
<dbReference type="InterPro" id="IPR047055">
    <property type="entry name" value="MotA-like"/>
</dbReference>
<gene>
    <name evidence="10" type="ORF">CN475_19120</name>
</gene>
<feature type="transmembrane region" description="Helical" evidence="8">
    <location>
        <begin position="169"/>
        <end position="189"/>
    </location>
</feature>
<evidence type="ECO:0000256" key="7">
    <source>
        <dbReference type="ARBA" id="ARBA00023136"/>
    </source>
</evidence>
<evidence type="ECO:0000256" key="8">
    <source>
        <dbReference type="SAM" id="Phobius"/>
    </source>
</evidence>
<evidence type="ECO:0000256" key="6">
    <source>
        <dbReference type="ARBA" id="ARBA00022989"/>
    </source>
</evidence>
<keyword evidence="10" id="KW-0282">Flagellum</keyword>
<organism evidence="10 11">
    <name type="scientific">Bacillus cereus</name>
    <dbReference type="NCBI Taxonomy" id="1396"/>
    <lineage>
        <taxon>Bacteria</taxon>
        <taxon>Bacillati</taxon>
        <taxon>Bacillota</taxon>
        <taxon>Bacilli</taxon>
        <taxon>Bacillales</taxon>
        <taxon>Bacillaceae</taxon>
        <taxon>Bacillus</taxon>
        <taxon>Bacillus cereus group</taxon>
    </lineage>
</organism>
<name>A0A9X6UJQ6_BACCE</name>
<evidence type="ECO:0000256" key="1">
    <source>
        <dbReference type="ARBA" id="ARBA00004651"/>
    </source>
</evidence>
<reference evidence="10 11" key="1">
    <citation type="submission" date="2017-09" db="EMBL/GenBank/DDBJ databases">
        <title>Large-scale bioinformatics analysis of Bacillus genomes uncovers conserved roles of natural products in bacterial physiology.</title>
        <authorList>
            <consortium name="Agbiome Team Llc"/>
            <person name="Bleich R.M."/>
            <person name="Kirk G.J."/>
            <person name="Santa Maria K.C."/>
            <person name="Allen S.E."/>
            <person name="Farag S."/>
            <person name="Shank E.A."/>
            <person name="Bowers A."/>
        </authorList>
    </citation>
    <scope>NUCLEOTIDE SEQUENCE [LARGE SCALE GENOMIC DNA]</scope>
    <source>
        <strain evidence="10 11">AFS006334</strain>
    </source>
</reference>